<organism evidence="1 2">
    <name type="scientific">Photobacterium leiognathi</name>
    <dbReference type="NCBI Taxonomy" id="553611"/>
    <lineage>
        <taxon>Bacteria</taxon>
        <taxon>Pseudomonadati</taxon>
        <taxon>Pseudomonadota</taxon>
        <taxon>Gammaproteobacteria</taxon>
        <taxon>Vibrionales</taxon>
        <taxon>Vibrionaceae</taxon>
        <taxon>Photobacterium</taxon>
    </lineage>
</organism>
<evidence type="ECO:0000313" key="1">
    <source>
        <dbReference type="EMBL" id="PSV92376.1"/>
    </source>
</evidence>
<dbReference type="AlphaFoldDB" id="A0A2T3MF10"/>
<dbReference type="OrthoDB" id="6466104at2"/>
<dbReference type="InterPro" id="IPR011990">
    <property type="entry name" value="TPR-like_helical_dom_sf"/>
</dbReference>
<reference evidence="1 2" key="1">
    <citation type="submission" date="2018-03" db="EMBL/GenBank/DDBJ databases">
        <title>Whole genome sequencing of Histamine producing bacteria.</title>
        <authorList>
            <person name="Butler K."/>
        </authorList>
    </citation>
    <scope>NUCLEOTIDE SEQUENCE [LARGE SCALE GENOMIC DNA]</scope>
    <source>
        <strain evidence="1 2">ATCC 33979</strain>
    </source>
</reference>
<sequence length="160" mass="18224">MRYFKFVVASIALTLTIQGGYSPKIDQKEDEPWFYTHKTKNDGLLSNVTAIDINNEDMSQAVIWYKKRAIKGNAGAQNNLGLIYANGIEVLQDYKRAVKWYRKGAEQGYSLAQNNLATMYLEGKGVSQNYKLAKKWFHKAAKQGNLDAQRSLMFIFGEKI</sequence>
<dbReference type="EMBL" id="PYOJ01000004">
    <property type="protein sequence ID" value="PSV92376.1"/>
    <property type="molecule type" value="Genomic_DNA"/>
</dbReference>
<accession>A0A2T3MF10</accession>
<gene>
    <name evidence="1" type="ORF">CTM89_05435</name>
</gene>
<dbReference type="InterPro" id="IPR050767">
    <property type="entry name" value="Sel1_AlgK"/>
</dbReference>
<dbReference type="SUPFAM" id="SSF81901">
    <property type="entry name" value="HCP-like"/>
    <property type="match status" value="1"/>
</dbReference>
<dbReference type="PANTHER" id="PTHR11102">
    <property type="entry name" value="SEL-1-LIKE PROTEIN"/>
    <property type="match status" value="1"/>
</dbReference>
<dbReference type="RefSeq" id="WP_052671847.1">
    <property type="nucleotide sequence ID" value="NZ_JZSL01000052.1"/>
</dbReference>
<dbReference type="Gene3D" id="1.25.40.10">
    <property type="entry name" value="Tetratricopeptide repeat domain"/>
    <property type="match status" value="1"/>
</dbReference>
<dbReference type="InterPro" id="IPR006597">
    <property type="entry name" value="Sel1-like"/>
</dbReference>
<name>A0A2T3MF10_PHOLE</name>
<protein>
    <submittedName>
        <fullName evidence="1">Sel1 repeat family protein</fullName>
    </submittedName>
</protein>
<proteinExistence type="predicted"/>
<dbReference type="Proteomes" id="UP000240410">
    <property type="component" value="Unassembled WGS sequence"/>
</dbReference>
<comment type="caution">
    <text evidence="1">The sequence shown here is derived from an EMBL/GenBank/DDBJ whole genome shotgun (WGS) entry which is preliminary data.</text>
</comment>
<dbReference type="SMART" id="SM00671">
    <property type="entry name" value="SEL1"/>
    <property type="match status" value="2"/>
</dbReference>
<dbReference type="Pfam" id="PF08238">
    <property type="entry name" value="Sel1"/>
    <property type="match status" value="3"/>
</dbReference>
<dbReference type="PANTHER" id="PTHR11102:SF160">
    <property type="entry name" value="ERAD-ASSOCIATED E3 UBIQUITIN-PROTEIN LIGASE COMPONENT HRD3"/>
    <property type="match status" value="1"/>
</dbReference>
<evidence type="ECO:0000313" key="2">
    <source>
        <dbReference type="Proteomes" id="UP000240410"/>
    </source>
</evidence>